<evidence type="ECO:0000256" key="3">
    <source>
        <dbReference type="SAM" id="SignalP"/>
    </source>
</evidence>
<keyword evidence="5" id="KW-1185">Reference proteome</keyword>
<dbReference type="EMBL" id="FN653026">
    <property type="protein sequence ID" value="CBY07662.1"/>
    <property type="molecule type" value="Genomic_DNA"/>
</dbReference>
<sequence>MKSFFLFGVLFATTEAKHGNHKKKKNKQNGEAVHFEAKQKYECEWDELTFQGLETCDHQNEHHNSRNDEHADPEHHDLCPSALIKLNVEPQCSSDEVLWHFCAHSCNCDSNLADYPHAMVRKFKCEEFKDILGQIGYPDKLSKPEHIDCEKYAAGMYVNCHCQPDDSKAAMLSLVILGSAFLAFKIGAFFWDKFTKDKRKKKAGKSGKEKEEEESLIN</sequence>
<gene>
    <name evidence="4" type="ORF">GSOID_T00002652001</name>
</gene>
<accession>E4X604</accession>
<keyword evidence="3" id="KW-0732">Signal</keyword>
<feature type="chain" id="PRO_5003192641" description="Folate receptor-like domain-containing protein" evidence="3">
    <location>
        <begin position="17"/>
        <end position="218"/>
    </location>
</feature>
<dbReference type="AlphaFoldDB" id="E4X604"/>
<keyword evidence="2" id="KW-1133">Transmembrane helix</keyword>
<keyword evidence="2" id="KW-0472">Membrane</keyword>
<organism evidence="4">
    <name type="scientific">Oikopleura dioica</name>
    <name type="common">Tunicate</name>
    <dbReference type="NCBI Taxonomy" id="34765"/>
    <lineage>
        <taxon>Eukaryota</taxon>
        <taxon>Metazoa</taxon>
        <taxon>Chordata</taxon>
        <taxon>Tunicata</taxon>
        <taxon>Appendicularia</taxon>
        <taxon>Copelata</taxon>
        <taxon>Oikopleuridae</taxon>
        <taxon>Oikopleura</taxon>
    </lineage>
</organism>
<name>E4X604_OIKDI</name>
<feature type="transmembrane region" description="Helical" evidence="2">
    <location>
        <begin position="169"/>
        <end position="191"/>
    </location>
</feature>
<evidence type="ECO:0008006" key="6">
    <source>
        <dbReference type="Google" id="ProtNLM"/>
    </source>
</evidence>
<evidence type="ECO:0000313" key="4">
    <source>
        <dbReference type="EMBL" id="CBY07662.1"/>
    </source>
</evidence>
<protein>
    <recommendedName>
        <fullName evidence="6">Folate receptor-like domain-containing protein</fullName>
    </recommendedName>
</protein>
<reference evidence="4" key="1">
    <citation type="journal article" date="2010" name="Science">
        <title>Plasticity of animal genome architecture unmasked by rapid evolution of a pelagic tunicate.</title>
        <authorList>
            <person name="Denoeud F."/>
            <person name="Henriet S."/>
            <person name="Mungpakdee S."/>
            <person name="Aury J.M."/>
            <person name="Da Silva C."/>
            <person name="Brinkmann H."/>
            <person name="Mikhaleva J."/>
            <person name="Olsen L.C."/>
            <person name="Jubin C."/>
            <person name="Canestro C."/>
            <person name="Bouquet J.M."/>
            <person name="Danks G."/>
            <person name="Poulain J."/>
            <person name="Campsteijn C."/>
            <person name="Adamski M."/>
            <person name="Cross I."/>
            <person name="Yadetie F."/>
            <person name="Muffato M."/>
            <person name="Louis A."/>
            <person name="Butcher S."/>
            <person name="Tsagkogeorga G."/>
            <person name="Konrad A."/>
            <person name="Singh S."/>
            <person name="Jensen M.F."/>
            <person name="Cong E.H."/>
            <person name="Eikeseth-Otteraa H."/>
            <person name="Noel B."/>
            <person name="Anthouard V."/>
            <person name="Porcel B.M."/>
            <person name="Kachouri-Lafond R."/>
            <person name="Nishino A."/>
            <person name="Ugolini M."/>
            <person name="Chourrout P."/>
            <person name="Nishida H."/>
            <person name="Aasland R."/>
            <person name="Huzurbazar S."/>
            <person name="Westhof E."/>
            <person name="Delsuc F."/>
            <person name="Lehrach H."/>
            <person name="Reinhardt R."/>
            <person name="Weissenbach J."/>
            <person name="Roy S.W."/>
            <person name="Artiguenave F."/>
            <person name="Postlethwait J.H."/>
            <person name="Manak J.R."/>
            <person name="Thompson E.M."/>
            <person name="Jaillon O."/>
            <person name="Du Pasquier L."/>
            <person name="Boudinot P."/>
            <person name="Liberles D.A."/>
            <person name="Volff J.N."/>
            <person name="Philippe H."/>
            <person name="Lenhard B."/>
            <person name="Roest Crollius H."/>
            <person name="Wincker P."/>
            <person name="Chourrout D."/>
        </authorList>
    </citation>
    <scope>NUCLEOTIDE SEQUENCE [LARGE SCALE GENOMIC DNA]</scope>
</reference>
<keyword evidence="2" id="KW-0812">Transmembrane</keyword>
<feature type="signal peptide" evidence="3">
    <location>
        <begin position="1"/>
        <end position="16"/>
    </location>
</feature>
<evidence type="ECO:0000256" key="2">
    <source>
        <dbReference type="SAM" id="Phobius"/>
    </source>
</evidence>
<feature type="region of interest" description="Disordered" evidence="1">
    <location>
        <begin position="197"/>
        <end position="218"/>
    </location>
</feature>
<evidence type="ECO:0000313" key="5">
    <source>
        <dbReference type="Proteomes" id="UP000001307"/>
    </source>
</evidence>
<dbReference type="InParanoid" id="E4X604"/>
<evidence type="ECO:0000256" key="1">
    <source>
        <dbReference type="SAM" id="MobiDB-lite"/>
    </source>
</evidence>
<dbReference type="Proteomes" id="UP000001307">
    <property type="component" value="Unassembled WGS sequence"/>
</dbReference>
<dbReference type="OrthoDB" id="10413996at2759"/>
<proteinExistence type="predicted"/>